<feature type="compositionally biased region" description="Basic and acidic residues" evidence="1">
    <location>
        <begin position="88"/>
        <end position="109"/>
    </location>
</feature>
<dbReference type="GeneID" id="106014077"/>
<feature type="non-terminal residue" evidence="3">
    <location>
        <position position="213"/>
    </location>
</feature>
<sequence>SPVTALKNEIDRRLAMTNGVDIPPPTLEEEKVDFYYEQQRQSLLNNFTASFNLPPQQEGGDNGMYIYGPSPTRSGGGNPLEEEAALYAEEHMHQQQQQRGRDPNRHGGRAEIGGHSQESSQGHRGRGQTRVLNSHHLSAHRSQSGDRNGGGVPRYQNDSPFQREPQEPSPRQSQRLESLMCLDRSHIHDDTLRETTWYQAGLPRDIAMEILQQ</sequence>
<gene>
    <name evidence="3" type="primary">LOC106014077</name>
</gene>
<name>A0ABM1AFB5_APLCA</name>
<reference evidence="3" key="1">
    <citation type="submission" date="2025-08" db="UniProtKB">
        <authorList>
            <consortium name="RefSeq"/>
        </authorList>
    </citation>
    <scope>IDENTIFICATION</scope>
</reference>
<evidence type="ECO:0000256" key="1">
    <source>
        <dbReference type="SAM" id="MobiDB-lite"/>
    </source>
</evidence>
<accession>A0ABM1AFB5</accession>
<evidence type="ECO:0000313" key="2">
    <source>
        <dbReference type="Proteomes" id="UP000694888"/>
    </source>
</evidence>
<feature type="region of interest" description="Disordered" evidence="1">
    <location>
        <begin position="50"/>
        <end position="174"/>
    </location>
</feature>
<keyword evidence="2" id="KW-1185">Reference proteome</keyword>
<organism evidence="2 3">
    <name type="scientific">Aplysia californica</name>
    <name type="common">California sea hare</name>
    <dbReference type="NCBI Taxonomy" id="6500"/>
    <lineage>
        <taxon>Eukaryota</taxon>
        <taxon>Metazoa</taxon>
        <taxon>Spiralia</taxon>
        <taxon>Lophotrochozoa</taxon>
        <taxon>Mollusca</taxon>
        <taxon>Gastropoda</taxon>
        <taxon>Heterobranchia</taxon>
        <taxon>Euthyneura</taxon>
        <taxon>Tectipleura</taxon>
        <taxon>Aplysiida</taxon>
        <taxon>Aplysioidea</taxon>
        <taxon>Aplysiidae</taxon>
        <taxon>Aplysia</taxon>
    </lineage>
</organism>
<evidence type="ECO:0000313" key="3">
    <source>
        <dbReference type="RefSeq" id="XP_012946569.1"/>
    </source>
</evidence>
<protein>
    <submittedName>
        <fullName evidence="3">Uncharacterized protein LOC106014077</fullName>
    </submittedName>
</protein>
<feature type="non-terminal residue" evidence="3">
    <location>
        <position position="1"/>
    </location>
</feature>
<proteinExistence type="predicted"/>
<feature type="compositionally biased region" description="Polar residues" evidence="1">
    <location>
        <begin position="130"/>
        <end position="146"/>
    </location>
</feature>
<dbReference type="RefSeq" id="XP_012946569.1">
    <property type="nucleotide sequence ID" value="XM_013091115.1"/>
</dbReference>
<dbReference type="Proteomes" id="UP000694888">
    <property type="component" value="Unplaced"/>
</dbReference>